<protein>
    <recommendedName>
        <fullName evidence="7">GOST seven transmembrane domain-containing protein</fullName>
    </recommendedName>
</protein>
<dbReference type="AlphaFoldDB" id="A0A814Z8M9"/>
<dbReference type="GO" id="GO:0005794">
    <property type="term" value="C:Golgi apparatus"/>
    <property type="evidence" value="ECO:0007669"/>
    <property type="project" value="TreeGrafter"/>
</dbReference>
<keyword evidence="4 6" id="KW-1133">Transmembrane helix</keyword>
<dbReference type="EMBL" id="CAJNOQ010010029">
    <property type="protein sequence ID" value="CAF1240728.1"/>
    <property type="molecule type" value="Genomic_DNA"/>
</dbReference>
<keyword evidence="12" id="KW-1185">Reference proteome</keyword>
<evidence type="ECO:0000256" key="3">
    <source>
        <dbReference type="ARBA" id="ARBA00022729"/>
    </source>
</evidence>
<dbReference type="PANTHER" id="PTHR21229">
    <property type="entry name" value="LUNG SEVEN TRANSMEMBRANE RECEPTOR"/>
    <property type="match status" value="1"/>
</dbReference>
<dbReference type="GO" id="GO:0016020">
    <property type="term" value="C:membrane"/>
    <property type="evidence" value="ECO:0007669"/>
    <property type="project" value="UniProtKB-SubCell"/>
</dbReference>
<evidence type="ECO:0000313" key="10">
    <source>
        <dbReference type="EMBL" id="CAF3509773.1"/>
    </source>
</evidence>
<feature type="transmembrane region" description="Helical" evidence="6">
    <location>
        <begin position="96"/>
        <end position="113"/>
    </location>
</feature>
<evidence type="ECO:0000313" key="11">
    <source>
        <dbReference type="EMBL" id="CAF4003535.1"/>
    </source>
</evidence>
<gene>
    <name evidence="9" type="ORF">GPM918_LOCUS25644</name>
    <name evidence="8" type="ORF">OVA965_LOCUS982</name>
    <name evidence="11" type="ORF">SRO942_LOCUS25664</name>
    <name evidence="10" type="ORF">TMI583_LOCUS983</name>
</gene>
<keyword evidence="2 6" id="KW-0812">Transmembrane</keyword>
<comment type="subcellular location">
    <subcellularLocation>
        <location evidence="1">Membrane</location>
        <topology evidence="1">Multi-pass membrane protein</topology>
    </subcellularLocation>
</comment>
<sequence>MIASIIRHHSDWALIPMIAWGICELSIDVWIILSLRRTTLWLIETKNDEKLRLFRCFSWSIICIIIAMCLSMIWMMILHLHISCTIKYRFFWMDDAFGEILNSTLLIVLMIIFRPKQGELNLKSTVYFVHEIFDDDTAELVEPTATE</sequence>
<evidence type="ECO:0000259" key="7">
    <source>
        <dbReference type="Pfam" id="PF06814"/>
    </source>
</evidence>
<organism evidence="9 12">
    <name type="scientific">Didymodactylos carnosus</name>
    <dbReference type="NCBI Taxonomy" id="1234261"/>
    <lineage>
        <taxon>Eukaryota</taxon>
        <taxon>Metazoa</taxon>
        <taxon>Spiralia</taxon>
        <taxon>Gnathifera</taxon>
        <taxon>Rotifera</taxon>
        <taxon>Eurotatoria</taxon>
        <taxon>Bdelloidea</taxon>
        <taxon>Philodinida</taxon>
        <taxon>Philodinidae</taxon>
        <taxon>Didymodactylos</taxon>
    </lineage>
</organism>
<keyword evidence="5 6" id="KW-0472">Membrane</keyword>
<dbReference type="InterPro" id="IPR009637">
    <property type="entry name" value="GPR107/GPR108-like"/>
</dbReference>
<evidence type="ECO:0000256" key="1">
    <source>
        <dbReference type="ARBA" id="ARBA00004141"/>
    </source>
</evidence>
<dbReference type="EMBL" id="CAJOBC010010385">
    <property type="protein sequence ID" value="CAF4003535.1"/>
    <property type="molecule type" value="Genomic_DNA"/>
</dbReference>
<dbReference type="Proteomes" id="UP000681722">
    <property type="component" value="Unassembled WGS sequence"/>
</dbReference>
<dbReference type="Proteomes" id="UP000663829">
    <property type="component" value="Unassembled WGS sequence"/>
</dbReference>
<accession>A0A814Z8M9</accession>
<dbReference type="Pfam" id="PF06814">
    <property type="entry name" value="GOST_TM"/>
    <property type="match status" value="1"/>
</dbReference>
<dbReference type="EMBL" id="CAJNOK010000162">
    <property type="protein sequence ID" value="CAF0733588.1"/>
    <property type="molecule type" value="Genomic_DNA"/>
</dbReference>
<feature type="transmembrane region" description="Helical" evidence="6">
    <location>
        <begin position="56"/>
        <end position="76"/>
    </location>
</feature>
<evidence type="ECO:0000256" key="4">
    <source>
        <dbReference type="ARBA" id="ARBA00022989"/>
    </source>
</evidence>
<dbReference type="Proteomes" id="UP000677228">
    <property type="component" value="Unassembled WGS sequence"/>
</dbReference>
<dbReference type="EMBL" id="CAJOBA010000162">
    <property type="protein sequence ID" value="CAF3509773.1"/>
    <property type="molecule type" value="Genomic_DNA"/>
</dbReference>
<evidence type="ECO:0000256" key="5">
    <source>
        <dbReference type="ARBA" id="ARBA00023136"/>
    </source>
</evidence>
<evidence type="ECO:0000256" key="2">
    <source>
        <dbReference type="ARBA" id="ARBA00022692"/>
    </source>
</evidence>
<proteinExistence type="predicted"/>
<reference evidence="9" key="1">
    <citation type="submission" date="2021-02" db="EMBL/GenBank/DDBJ databases">
        <authorList>
            <person name="Nowell W R."/>
        </authorList>
    </citation>
    <scope>NUCLEOTIDE SEQUENCE</scope>
</reference>
<comment type="caution">
    <text evidence="9">The sequence shown here is derived from an EMBL/GenBank/DDBJ whole genome shotgun (WGS) entry which is preliminary data.</text>
</comment>
<dbReference type="InterPro" id="IPR053937">
    <property type="entry name" value="GOST_TM"/>
</dbReference>
<name>A0A814Z8M9_9BILA</name>
<evidence type="ECO:0000313" key="8">
    <source>
        <dbReference type="EMBL" id="CAF0733588.1"/>
    </source>
</evidence>
<evidence type="ECO:0000313" key="12">
    <source>
        <dbReference type="Proteomes" id="UP000663829"/>
    </source>
</evidence>
<keyword evidence="3" id="KW-0732">Signal</keyword>
<feature type="domain" description="GOST seven transmembrane" evidence="7">
    <location>
        <begin position="3"/>
        <end position="117"/>
    </location>
</feature>
<evidence type="ECO:0000256" key="6">
    <source>
        <dbReference type="SAM" id="Phobius"/>
    </source>
</evidence>
<dbReference type="Proteomes" id="UP000682733">
    <property type="component" value="Unassembled WGS sequence"/>
</dbReference>
<feature type="transmembrane region" description="Helical" evidence="6">
    <location>
        <begin position="12"/>
        <end position="35"/>
    </location>
</feature>
<evidence type="ECO:0000313" key="9">
    <source>
        <dbReference type="EMBL" id="CAF1240728.1"/>
    </source>
</evidence>